<evidence type="ECO:0008006" key="4">
    <source>
        <dbReference type="Google" id="ProtNLM"/>
    </source>
</evidence>
<keyword evidence="1" id="KW-1133">Transmembrane helix</keyword>
<sequence>MPQKVAQHVQFYLSTAVLFVVDRVVAVTRRDDAEDHDRGDVPGWVMITVMTAIVVVALIAVFKPQVTAAVKNVFDSVSGSGNN</sequence>
<dbReference type="RefSeq" id="WP_197676674.1">
    <property type="nucleotide sequence ID" value="NZ_LT629710.1"/>
</dbReference>
<evidence type="ECO:0000313" key="2">
    <source>
        <dbReference type="EMBL" id="SDO19225.1"/>
    </source>
</evidence>
<evidence type="ECO:0000313" key="3">
    <source>
        <dbReference type="Proteomes" id="UP000198741"/>
    </source>
</evidence>
<keyword evidence="1" id="KW-0812">Transmembrane</keyword>
<keyword evidence="3" id="KW-1185">Reference proteome</keyword>
<proteinExistence type="predicted"/>
<name>A0A1H0HJ45_9ACTN</name>
<organism evidence="2 3">
    <name type="scientific">Nakamurella panacisegetis</name>
    <dbReference type="NCBI Taxonomy" id="1090615"/>
    <lineage>
        <taxon>Bacteria</taxon>
        <taxon>Bacillati</taxon>
        <taxon>Actinomycetota</taxon>
        <taxon>Actinomycetes</taxon>
        <taxon>Nakamurellales</taxon>
        <taxon>Nakamurellaceae</taxon>
        <taxon>Nakamurella</taxon>
    </lineage>
</organism>
<gene>
    <name evidence="2" type="ORF">SAMN04515671_0094</name>
</gene>
<dbReference type="STRING" id="1090615.SAMN04515671_0094"/>
<dbReference type="EMBL" id="LT629710">
    <property type="protein sequence ID" value="SDO19225.1"/>
    <property type="molecule type" value="Genomic_DNA"/>
</dbReference>
<dbReference type="Proteomes" id="UP000198741">
    <property type="component" value="Chromosome I"/>
</dbReference>
<reference evidence="2 3" key="1">
    <citation type="submission" date="2016-10" db="EMBL/GenBank/DDBJ databases">
        <authorList>
            <person name="de Groot N.N."/>
        </authorList>
    </citation>
    <scope>NUCLEOTIDE SEQUENCE [LARGE SCALE GENOMIC DNA]</scope>
    <source>
        <strain evidence="3">P4-7,KCTC 19426,CECT 7604</strain>
    </source>
</reference>
<dbReference type="AlphaFoldDB" id="A0A1H0HJ45"/>
<protein>
    <recommendedName>
        <fullName evidence="4">Flagellin N-terminal-like domain-containing protein</fullName>
    </recommendedName>
</protein>
<keyword evidence="1" id="KW-0472">Membrane</keyword>
<evidence type="ECO:0000256" key="1">
    <source>
        <dbReference type="SAM" id="Phobius"/>
    </source>
</evidence>
<feature type="transmembrane region" description="Helical" evidence="1">
    <location>
        <begin position="42"/>
        <end position="62"/>
    </location>
</feature>
<accession>A0A1H0HJ45</accession>